<dbReference type="PANTHER" id="PTHR34351:SF1">
    <property type="entry name" value="SLR1927 PROTEIN"/>
    <property type="match status" value="1"/>
</dbReference>
<keyword evidence="2" id="KW-1133">Transmembrane helix</keyword>
<evidence type="ECO:0000256" key="1">
    <source>
        <dbReference type="SAM" id="MobiDB-lite"/>
    </source>
</evidence>
<dbReference type="EMBL" id="HG322950">
    <property type="protein sequence ID" value="CDF85025.1"/>
    <property type="molecule type" value="Genomic_DNA"/>
</dbReference>
<dbReference type="PANTHER" id="PTHR34351">
    <property type="entry name" value="SLR1927 PROTEIN-RELATED"/>
    <property type="match status" value="1"/>
</dbReference>
<dbReference type="HOGENOM" id="CLU_054568_0_1_6"/>
<dbReference type="PATRIC" id="fig|1301098.3.peg.3693"/>
<name>A0A024HJ18_PSEKB</name>
<sequence length="317" mass="35185">MLVKVRPLWQSWIARRIPPSPSLQLNQRRIFIIPSGQGVAFGIALVLLLLTAINYQNSLAYGLTFLLLSLFIVAILHTYRNLGGLRLTALGAMPVFVGEQVCFRVRLEGEGRSRRAIGIGWSETELMYADVRGNGAEELVLALPAERRGWLRPGRLRVESRFPLGLLVAWSWLDLAQAGLVYPRPLPADLPLEGGRSEDEEEGLRASGRGVDDFQGLRPYQPGDSRRRLHWKAYSRGQGLLVKDFSALTGRNLWLDFNLLGGDVETRLSCLCHWVLQLSMRGQPFGLRLPGVLLPVASGDAHRGACLRELALFGSGE</sequence>
<dbReference type="AlphaFoldDB" id="A0A024HJ18"/>
<accession>A0A024HJ18</accession>
<keyword evidence="2" id="KW-0472">Membrane</keyword>
<gene>
    <name evidence="3" type="ORF">PKB_3687</name>
</gene>
<keyword evidence="2" id="KW-0812">Transmembrane</keyword>
<dbReference type="OrthoDB" id="5298497at2"/>
<dbReference type="Proteomes" id="UP000025241">
    <property type="component" value="Chromosome I"/>
</dbReference>
<feature type="transmembrane region" description="Helical" evidence="2">
    <location>
        <begin position="30"/>
        <end position="53"/>
    </location>
</feature>
<organism evidence="3 4">
    <name type="scientific">Pseudomonas knackmussii (strain DSM 6978 / CCUG 54928 / LMG 23759 / B13)</name>
    <dbReference type="NCBI Taxonomy" id="1301098"/>
    <lineage>
        <taxon>Bacteria</taxon>
        <taxon>Pseudomonadati</taxon>
        <taxon>Pseudomonadota</taxon>
        <taxon>Gammaproteobacteria</taxon>
        <taxon>Pseudomonadales</taxon>
        <taxon>Pseudomonadaceae</taxon>
        <taxon>Pseudomonas</taxon>
    </lineage>
</organism>
<evidence type="ECO:0000313" key="3">
    <source>
        <dbReference type="EMBL" id="CDF85025.1"/>
    </source>
</evidence>
<proteinExistence type="predicted"/>
<evidence type="ECO:0000313" key="4">
    <source>
        <dbReference type="Proteomes" id="UP000025241"/>
    </source>
</evidence>
<feature type="transmembrane region" description="Helical" evidence="2">
    <location>
        <begin position="59"/>
        <end position="79"/>
    </location>
</feature>
<dbReference type="KEGG" id="pkc:PKB_3687"/>
<dbReference type="eggNOG" id="COG1721">
    <property type="taxonomic scope" value="Bacteria"/>
</dbReference>
<dbReference type="STRING" id="1301098.PKB_3687"/>
<dbReference type="RefSeq" id="WP_043253405.1">
    <property type="nucleotide sequence ID" value="NZ_HG322950.1"/>
</dbReference>
<reference evidence="3 4" key="1">
    <citation type="submission" date="2013-03" db="EMBL/GenBank/DDBJ databases">
        <authorList>
            <person name="Linke B."/>
        </authorList>
    </citation>
    <scope>NUCLEOTIDE SEQUENCE [LARGE SCALE GENOMIC DNA]</scope>
    <source>
        <strain evidence="3 4">B13</strain>
    </source>
</reference>
<keyword evidence="4" id="KW-1185">Reference proteome</keyword>
<feature type="region of interest" description="Disordered" evidence="1">
    <location>
        <begin position="192"/>
        <end position="223"/>
    </location>
</feature>
<reference evidence="3 4" key="2">
    <citation type="submission" date="2014-05" db="EMBL/GenBank/DDBJ databases">
        <title>Genome sequence of the 3-chlorobenzoate degrading bacterium Pseudomonas knackmussii B13 shows multiple evidence for horizontal gene transfer.</title>
        <authorList>
            <person name="Miyazaki R."/>
            <person name="Bertelli C."/>
            <person name="Falquet L."/>
            <person name="Robinson-Rechavi M."/>
            <person name="Gharib W."/>
            <person name="Roy S."/>
            <person name="Van der Meer J.R."/>
        </authorList>
    </citation>
    <scope>NUCLEOTIDE SEQUENCE [LARGE SCALE GENOMIC DNA]</scope>
    <source>
        <strain evidence="3 4">B13</strain>
    </source>
</reference>
<evidence type="ECO:0000256" key="2">
    <source>
        <dbReference type="SAM" id="Phobius"/>
    </source>
</evidence>
<protein>
    <submittedName>
        <fullName evidence="3">Uncharacterized protein</fullName>
    </submittedName>
</protein>